<comment type="caution">
    <text evidence="1">The sequence shown here is derived from an EMBL/GenBank/DDBJ whole genome shotgun (WGS) entry which is preliminary data.</text>
</comment>
<dbReference type="Proteomes" id="UP000224003">
    <property type="component" value="Unassembled WGS sequence"/>
</dbReference>
<gene>
    <name evidence="1" type="ORF">COJ15_17265</name>
</gene>
<organism evidence="1 2">
    <name type="scientific">Bacillus thuringiensis</name>
    <dbReference type="NCBI Taxonomy" id="1428"/>
    <lineage>
        <taxon>Bacteria</taxon>
        <taxon>Bacillati</taxon>
        <taxon>Bacillota</taxon>
        <taxon>Bacilli</taxon>
        <taxon>Bacillales</taxon>
        <taxon>Bacillaceae</taxon>
        <taxon>Bacillus</taxon>
        <taxon>Bacillus cereus group</taxon>
    </lineage>
</organism>
<name>A0A9X6WN10_BACTU</name>
<dbReference type="AlphaFoldDB" id="A0A9X6WN10"/>
<dbReference type="EMBL" id="NUVX01000030">
    <property type="protein sequence ID" value="PFJ38827.1"/>
    <property type="molecule type" value="Genomic_DNA"/>
</dbReference>
<proteinExistence type="predicted"/>
<evidence type="ECO:0000313" key="1">
    <source>
        <dbReference type="EMBL" id="PFJ38827.1"/>
    </source>
</evidence>
<dbReference type="RefSeq" id="WP_098517066.1">
    <property type="nucleotide sequence ID" value="NZ_NUVX01000030.1"/>
</dbReference>
<sequence>MITNSKVLKRSQDFLQKHLLEQRLKLTMKLQDELQFELDDLILLDIYVDKKEELHKRRVFTTYVHVFKLNDSTILNVDIFEEDAQIRDIAITNNYYYTYEEDNGGSLFHEGNSNDFGLCSLLEEMEYRESFLSEYDLLQEFSSSKHVLEAQNLFAEVQNSYPGLEDILYSGSDDNFIMKFHTGAEINVSKQQILNGHNLVLMKK</sequence>
<reference evidence="1 2" key="1">
    <citation type="submission" date="2017-09" db="EMBL/GenBank/DDBJ databases">
        <title>Large-scale bioinformatics analysis of Bacillus genomes uncovers conserved roles of natural products in bacterial physiology.</title>
        <authorList>
            <consortium name="Agbiome Team Llc"/>
            <person name="Bleich R.M."/>
            <person name="Grubbs K.J."/>
            <person name="Santa Maria K.C."/>
            <person name="Allen S.E."/>
            <person name="Farag S."/>
            <person name="Shank E.A."/>
            <person name="Bowers A."/>
        </authorList>
    </citation>
    <scope>NUCLEOTIDE SEQUENCE [LARGE SCALE GENOMIC DNA]</scope>
    <source>
        <strain evidence="1 2">AFS085496</strain>
    </source>
</reference>
<accession>A0A9X6WN10</accession>
<protein>
    <submittedName>
        <fullName evidence="1">Uncharacterized protein</fullName>
    </submittedName>
</protein>
<evidence type="ECO:0000313" key="2">
    <source>
        <dbReference type="Proteomes" id="UP000224003"/>
    </source>
</evidence>